<evidence type="ECO:0000313" key="2">
    <source>
        <dbReference type="Proteomes" id="UP001175228"/>
    </source>
</evidence>
<proteinExistence type="predicted"/>
<dbReference type="Proteomes" id="UP001175228">
    <property type="component" value="Unassembled WGS sequence"/>
</dbReference>
<sequence length="181" mass="21048">MPASVGHPKKYHSQDKLCQAHAESSARSYTKHKSKINKHHQQKYQTLKGFCCSDASKDFRAQTCYQIFEQVTNRSPRMYADRMYHRFMDTVTRMKPRGDNDEICQELMKIGELIKDITMIEDRILNAAGVGDNLAEVELIHEGMQEVECWLKDILCSMLEGIEILTKAYEDQMLLYQHVVK</sequence>
<dbReference type="AlphaFoldDB" id="A0AA39Q0F0"/>
<evidence type="ECO:0000313" key="1">
    <source>
        <dbReference type="EMBL" id="KAK0493942.1"/>
    </source>
</evidence>
<organism evidence="1 2">
    <name type="scientific">Armillaria luteobubalina</name>
    <dbReference type="NCBI Taxonomy" id="153913"/>
    <lineage>
        <taxon>Eukaryota</taxon>
        <taxon>Fungi</taxon>
        <taxon>Dikarya</taxon>
        <taxon>Basidiomycota</taxon>
        <taxon>Agaricomycotina</taxon>
        <taxon>Agaricomycetes</taxon>
        <taxon>Agaricomycetidae</taxon>
        <taxon>Agaricales</taxon>
        <taxon>Marasmiineae</taxon>
        <taxon>Physalacriaceae</taxon>
        <taxon>Armillaria</taxon>
    </lineage>
</organism>
<gene>
    <name evidence="1" type="ORF">EDD18DRAFT_1355857</name>
</gene>
<dbReference type="EMBL" id="JAUEPU010000022">
    <property type="protein sequence ID" value="KAK0493942.1"/>
    <property type="molecule type" value="Genomic_DNA"/>
</dbReference>
<keyword evidence="2" id="KW-1185">Reference proteome</keyword>
<accession>A0AA39Q0F0</accession>
<reference evidence="1" key="1">
    <citation type="submission" date="2023-06" db="EMBL/GenBank/DDBJ databases">
        <authorList>
            <consortium name="Lawrence Berkeley National Laboratory"/>
            <person name="Ahrendt S."/>
            <person name="Sahu N."/>
            <person name="Indic B."/>
            <person name="Wong-Bajracharya J."/>
            <person name="Merenyi Z."/>
            <person name="Ke H.-M."/>
            <person name="Monk M."/>
            <person name="Kocsube S."/>
            <person name="Drula E."/>
            <person name="Lipzen A."/>
            <person name="Balint B."/>
            <person name="Henrissat B."/>
            <person name="Andreopoulos B."/>
            <person name="Martin F.M."/>
            <person name="Harder C.B."/>
            <person name="Rigling D."/>
            <person name="Ford K.L."/>
            <person name="Foster G.D."/>
            <person name="Pangilinan J."/>
            <person name="Papanicolaou A."/>
            <person name="Barry K."/>
            <person name="LaButti K."/>
            <person name="Viragh M."/>
            <person name="Koriabine M."/>
            <person name="Yan M."/>
            <person name="Riley R."/>
            <person name="Champramary S."/>
            <person name="Plett K.L."/>
            <person name="Tsai I.J."/>
            <person name="Slot J."/>
            <person name="Sipos G."/>
            <person name="Plett J."/>
            <person name="Nagy L.G."/>
            <person name="Grigoriev I.V."/>
        </authorList>
    </citation>
    <scope>NUCLEOTIDE SEQUENCE</scope>
    <source>
        <strain evidence="1">HWK02</strain>
    </source>
</reference>
<comment type="caution">
    <text evidence="1">The sequence shown here is derived from an EMBL/GenBank/DDBJ whole genome shotgun (WGS) entry which is preliminary data.</text>
</comment>
<name>A0AA39Q0F0_9AGAR</name>
<protein>
    <submittedName>
        <fullName evidence="1">Uncharacterized protein</fullName>
    </submittedName>
</protein>